<organism evidence="5 6">
    <name type="scientific">Pseudallescheria apiosperma</name>
    <name type="common">Scedosporium apiospermum</name>
    <dbReference type="NCBI Taxonomy" id="563466"/>
    <lineage>
        <taxon>Eukaryota</taxon>
        <taxon>Fungi</taxon>
        <taxon>Dikarya</taxon>
        <taxon>Ascomycota</taxon>
        <taxon>Pezizomycotina</taxon>
        <taxon>Sordariomycetes</taxon>
        <taxon>Hypocreomycetidae</taxon>
        <taxon>Microascales</taxon>
        <taxon>Microascaceae</taxon>
        <taxon>Scedosporium</taxon>
    </lineage>
</organism>
<gene>
    <name evidence="5" type="ORF">SAPIO_CDS1500</name>
</gene>
<dbReference type="InterPro" id="IPR037291">
    <property type="entry name" value="DUF4139"/>
</dbReference>
<feature type="region of interest" description="Disordered" evidence="2">
    <location>
        <begin position="223"/>
        <end position="243"/>
    </location>
</feature>
<reference evidence="5 6" key="1">
    <citation type="journal article" date="2014" name="Genome Announc.">
        <title>Draft genome sequence of the pathogenic fungus Scedosporium apiospermum.</title>
        <authorList>
            <person name="Vandeputte P."/>
            <person name="Ghamrawi S."/>
            <person name="Rechenmann M."/>
            <person name="Iltis A."/>
            <person name="Giraud S."/>
            <person name="Fleury M."/>
            <person name="Thornton C."/>
            <person name="Delhaes L."/>
            <person name="Meyer W."/>
            <person name="Papon N."/>
            <person name="Bouchara J.P."/>
        </authorList>
    </citation>
    <scope>NUCLEOTIDE SEQUENCE [LARGE SCALE GENOMIC DNA]</scope>
    <source>
        <strain evidence="5 6">IHEM 14462</strain>
    </source>
</reference>
<dbReference type="Pfam" id="PF13598">
    <property type="entry name" value="DUF4139"/>
    <property type="match status" value="1"/>
</dbReference>
<dbReference type="OMA" id="CRINNTK"/>
<dbReference type="OrthoDB" id="10068793at2759"/>
<comment type="caution">
    <text evidence="5">The sequence shown here is derived from an EMBL/GenBank/DDBJ whole genome shotgun (WGS) entry which is preliminary data.</text>
</comment>
<keyword evidence="1" id="KW-0175">Coiled coil</keyword>
<dbReference type="PANTHER" id="PTHR31005">
    <property type="entry name" value="DUF4139 DOMAIN-CONTAINING PROTEIN"/>
    <property type="match status" value="1"/>
</dbReference>
<accession>A0A084GEF6</accession>
<evidence type="ECO:0000313" key="5">
    <source>
        <dbReference type="EMBL" id="KEZ45718.1"/>
    </source>
</evidence>
<dbReference type="VEuPathDB" id="FungiDB:SAPIO_CDS1500"/>
<feature type="region of interest" description="Disordered" evidence="2">
    <location>
        <begin position="490"/>
        <end position="581"/>
    </location>
</feature>
<name>A0A084GEF6_PSEDA</name>
<dbReference type="KEGG" id="sapo:SAPIO_CDS1500"/>
<evidence type="ECO:0008006" key="7">
    <source>
        <dbReference type="Google" id="ProtNLM"/>
    </source>
</evidence>
<feature type="coiled-coil region" evidence="1">
    <location>
        <begin position="113"/>
        <end position="140"/>
    </location>
</feature>
<evidence type="ECO:0000256" key="1">
    <source>
        <dbReference type="SAM" id="Coils"/>
    </source>
</evidence>
<keyword evidence="6" id="KW-1185">Reference proteome</keyword>
<dbReference type="PANTHER" id="PTHR31005:SF8">
    <property type="entry name" value="DUF4139 DOMAIN-CONTAINING PROTEIN"/>
    <property type="match status" value="1"/>
</dbReference>
<dbReference type="RefSeq" id="XP_016645517.1">
    <property type="nucleotide sequence ID" value="XM_016784760.1"/>
</dbReference>
<feature type="compositionally biased region" description="Gly residues" evidence="2">
    <location>
        <begin position="532"/>
        <end position="549"/>
    </location>
</feature>
<evidence type="ECO:0000313" key="6">
    <source>
        <dbReference type="Proteomes" id="UP000028545"/>
    </source>
</evidence>
<sequence length="819" mass="89833">MDNIAKQEFHLRDLETKSVTLFPSRAQIVREIKDLQLTPGLNEITIVGLTPTLDEDSIKVEGTGSATISDISVDLVANLELFEDHYPSEEDDSDSLSDFDAEDKPDFGYDGKLEALEDQVTLLNDEQARAREKIASADRRLKILDSYGNSLDKKRNVVIEQGLDTYREEREKVFLDHQEGTLELRRIQKELKDVEKERIKVARLEGKEKKKWAKGVAKRSAAHTKLAERREAKRRDKKREKERIKKERATFWPKFHYTATITLDASAYTPVSSRRSSVASEADLQLLKEKDQAAGAETGESSSSSAKCDLLITYVTSSAFWAPSYDLQLSTINNTANLSFEAKLTNTTSETWRNAKIILSTSQTTFAGLEDALPTLVPWHVKLGNRTSGVFASDILHSREERKEQVDWEIQRHKHERVQKPRAELFGLWENEAGGALAAQQAQNVGYVKNRINMAQQAQLAAVEIDARNALQPDAYRNKGPVLEAYSKNISASIPPPPALARAGSVMKSKKKRGSSSFTPTAYGATASARRGGPGGWVGGGGGGGGDSSGGEEEEADGAGDGDGDDKTMLEDSPELDFQDSAMEETGLTTTYDLPGQRTLAPRSRASKQRIARINFSNVVFNHTVVAKYKPVAYLKAKLRNASKLTLLRGPAGLTVDGSFMGRTRLPRCSAGESFVLSLGIDPAIRVVYPKPEVRRSTSGLFSKEDSSIYTRTVTITNTKATAGKVATLYVLDQVPISEDERLRVDILSPRGLVSGGSAVASGVPGREGSENKDWGKATALLRKGNEISWEVNLKAGKSVKLTLDYEIAAPAGEHVIQC</sequence>
<dbReference type="GeneID" id="27720572"/>
<dbReference type="HOGENOM" id="CLU_010457_1_0_1"/>
<dbReference type="InterPro" id="IPR011935">
    <property type="entry name" value="CHP02231"/>
</dbReference>
<feature type="domain" description="DUF4139" evidence="3">
    <location>
        <begin position="311"/>
        <end position="811"/>
    </location>
</feature>
<protein>
    <recommendedName>
        <fullName evidence="7">Mucoidy inhibitor-like protein</fullName>
    </recommendedName>
</protein>
<dbReference type="Proteomes" id="UP000028545">
    <property type="component" value="Unassembled WGS sequence"/>
</dbReference>
<feature type="domain" description="DUF4140" evidence="4">
    <location>
        <begin position="19"/>
        <end position="144"/>
    </location>
</feature>
<dbReference type="InterPro" id="IPR025554">
    <property type="entry name" value="DUF4140"/>
</dbReference>
<dbReference type="Pfam" id="PF13600">
    <property type="entry name" value="DUF4140"/>
    <property type="match status" value="1"/>
</dbReference>
<dbReference type="AlphaFoldDB" id="A0A084GEF6"/>
<dbReference type="EMBL" id="JOWA01000066">
    <property type="protein sequence ID" value="KEZ45718.1"/>
    <property type="molecule type" value="Genomic_DNA"/>
</dbReference>
<evidence type="ECO:0000259" key="4">
    <source>
        <dbReference type="Pfam" id="PF13600"/>
    </source>
</evidence>
<proteinExistence type="predicted"/>
<feature type="compositionally biased region" description="Acidic residues" evidence="2">
    <location>
        <begin position="550"/>
        <end position="564"/>
    </location>
</feature>
<feature type="compositionally biased region" description="Basic and acidic residues" evidence="2">
    <location>
        <begin position="225"/>
        <end position="243"/>
    </location>
</feature>
<evidence type="ECO:0000259" key="3">
    <source>
        <dbReference type="Pfam" id="PF13598"/>
    </source>
</evidence>
<evidence type="ECO:0000256" key="2">
    <source>
        <dbReference type="SAM" id="MobiDB-lite"/>
    </source>
</evidence>